<dbReference type="PRINTS" id="PR01490">
    <property type="entry name" value="RTXTOXIND"/>
</dbReference>
<evidence type="ECO:0000256" key="6">
    <source>
        <dbReference type="ARBA" id="ARBA00022692"/>
    </source>
</evidence>
<keyword evidence="5 9" id="KW-0997">Cell inner membrane</keyword>
<dbReference type="OrthoDB" id="9810980at2"/>
<keyword evidence="4 9" id="KW-1003">Cell membrane</keyword>
<dbReference type="RefSeq" id="WP_108783414.1">
    <property type="nucleotide sequence ID" value="NZ_OMKW01000004.1"/>
</dbReference>
<evidence type="ECO:0000256" key="3">
    <source>
        <dbReference type="ARBA" id="ARBA00022448"/>
    </source>
</evidence>
<dbReference type="Pfam" id="PF26002">
    <property type="entry name" value="Beta-barrel_AprE"/>
    <property type="match status" value="1"/>
</dbReference>
<dbReference type="PANTHER" id="PTHR30386">
    <property type="entry name" value="MEMBRANE FUSION SUBUNIT OF EMRAB-TOLC MULTIDRUG EFFLUX PUMP"/>
    <property type="match status" value="1"/>
</dbReference>
<proteinExistence type="inferred from homology"/>
<dbReference type="InterPro" id="IPR010129">
    <property type="entry name" value="T1SS_HlyD"/>
</dbReference>
<dbReference type="AlphaFoldDB" id="A0A2R8AEM6"/>
<organism evidence="13 14">
    <name type="scientific">Pontivivens insulae</name>
    <dbReference type="NCBI Taxonomy" id="1639689"/>
    <lineage>
        <taxon>Bacteria</taxon>
        <taxon>Pseudomonadati</taxon>
        <taxon>Pseudomonadota</taxon>
        <taxon>Alphaproteobacteria</taxon>
        <taxon>Rhodobacterales</taxon>
        <taxon>Paracoccaceae</taxon>
        <taxon>Pontivivens</taxon>
    </lineage>
</organism>
<evidence type="ECO:0000256" key="7">
    <source>
        <dbReference type="ARBA" id="ARBA00022989"/>
    </source>
</evidence>
<dbReference type="InterPro" id="IPR058781">
    <property type="entry name" value="HH_AprE-like"/>
</dbReference>
<protein>
    <recommendedName>
        <fullName evidence="9">Membrane fusion protein (MFP) family protein</fullName>
    </recommendedName>
</protein>
<keyword evidence="6" id="KW-0812">Transmembrane</keyword>
<dbReference type="GO" id="GO:0005886">
    <property type="term" value="C:plasma membrane"/>
    <property type="evidence" value="ECO:0007669"/>
    <property type="project" value="UniProtKB-SubCell"/>
</dbReference>
<keyword evidence="10" id="KW-0175">Coiled coil</keyword>
<dbReference type="Pfam" id="PF25994">
    <property type="entry name" value="HH_AprE"/>
    <property type="match status" value="1"/>
</dbReference>
<dbReference type="PANTHER" id="PTHR30386:SF17">
    <property type="entry name" value="ALKALINE PROTEASE SECRETION PROTEIN APRE"/>
    <property type="match status" value="1"/>
</dbReference>
<evidence type="ECO:0000256" key="2">
    <source>
        <dbReference type="ARBA" id="ARBA00009477"/>
    </source>
</evidence>
<evidence type="ECO:0000256" key="5">
    <source>
        <dbReference type="ARBA" id="ARBA00022519"/>
    </source>
</evidence>
<gene>
    <name evidence="13" type="primary">prsE</name>
    <name evidence="13" type="ORF">POI8812_03043</name>
</gene>
<keyword evidence="7" id="KW-1133">Transmembrane helix</keyword>
<evidence type="ECO:0000259" key="11">
    <source>
        <dbReference type="Pfam" id="PF25994"/>
    </source>
</evidence>
<name>A0A2R8AEM6_9RHOB</name>
<evidence type="ECO:0000256" key="9">
    <source>
        <dbReference type="RuleBase" id="RU365093"/>
    </source>
</evidence>
<feature type="domain" description="AprE-like beta-barrel" evidence="12">
    <location>
        <begin position="321"/>
        <end position="410"/>
    </location>
</feature>
<evidence type="ECO:0000313" key="13">
    <source>
        <dbReference type="EMBL" id="SPF30701.1"/>
    </source>
</evidence>
<comment type="subcellular location">
    <subcellularLocation>
        <location evidence="1 9">Cell inner membrane</location>
        <topology evidence="1 9">Single-pass membrane protein</topology>
    </subcellularLocation>
</comment>
<sequence length="433" mass="47936">MSEPTKWKAGRPILLGLVALICLVGGLGYWSVATNISGAVIASGQLEVESNRQVVQHLEGGMVGAIYADDGDFVEAGAVLMRLDDTILRSELTIIESQYYELIARRGRLRAESEGESQIRFETELLMLAQEYDEIAELIGGQISLFNARAQSIAQQTNQLQERQTQIEELIVGREAQLDALSRQRELIALELVDQQSLLDRGLAQASRVLALQREEAQLEGQVGELTASIAESRGRIAELEIEIIRLSSTRQEEAITELRDLTAREAELRERRLSVLDTMARLEIRAPMTGRVFGRTVHAVNSVIRAAEPVMFIVPEDSPLVITSRIETINIDQVTVGQEAALRFSAFDQRTTPELYGVVTNVSADVILDEATGAPYYEAEILPYDGEIDKLAGLALVPGMPVDAFIQTGERSPLTFLTKPFTDYFTRAFRET</sequence>
<evidence type="ECO:0000313" key="14">
    <source>
        <dbReference type="Proteomes" id="UP000244932"/>
    </source>
</evidence>
<evidence type="ECO:0000259" key="12">
    <source>
        <dbReference type="Pfam" id="PF26002"/>
    </source>
</evidence>
<accession>A0A2R8AEM6</accession>
<dbReference type="EMBL" id="OMKW01000004">
    <property type="protein sequence ID" value="SPF30701.1"/>
    <property type="molecule type" value="Genomic_DNA"/>
</dbReference>
<reference evidence="13 14" key="1">
    <citation type="submission" date="2018-03" db="EMBL/GenBank/DDBJ databases">
        <authorList>
            <person name="Keele B.F."/>
        </authorList>
    </citation>
    <scope>NUCLEOTIDE SEQUENCE [LARGE SCALE GENOMIC DNA]</scope>
    <source>
        <strain evidence="13 14">CeCT 8812</strain>
    </source>
</reference>
<feature type="coiled-coil region" evidence="10">
    <location>
        <begin position="223"/>
        <end position="272"/>
    </location>
</feature>
<keyword evidence="14" id="KW-1185">Reference proteome</keyword>
<dbReference type="Gene3D" id="2.40.30.170">
    <property type="match status" value="1"/>
</dbReference>
<dbReference type="InterPro" id="IPR050739">
    <property type="entry name" value="MFP"/>
</dbReference>
<dbReference type="InterPro" id="IPR058982">
    <property type="entry name" value="Beta-barrel_AprE"/>
</dbReference>
<evidence type="ECO:0000256" key="4">
    <source>
        <dbReference type="ARBA" id="ARBA00022475"/>
    </source>
</evidence>
<dbReference type="Proteomes" id="UP000244932">
    <property type="component" value="Unassembled WGS sequence"/>
</dbReference>
<dbReference type="GO" id="GO:0015031">
    <property type="term" value="P:protein transport"/>
    <property type="evidence" value="ECO:0007669"/>
    <property type="project" value="InterPro"/>
</dbReference>
<comment type="similarity">
    <text evidence="2 9">Belongs to the membrane fusion protein (MFP) (TC 8.A.1) family.</text>
</comment>
<feature type="domain" description="AprE-like long alpha-helical hairpin" evidence="11">
    <location>
        <begin position="89"/>
        <end position="275"/>
    </location>
</feature>
<evidence type="ECO:0000256" key="10">
    <source>
        <dbReference type="SAM" id="Coils"/>
    </source>
</evidence>
<evidence type="ECO:0000256" key="1">
    <source>
        <dbReference type="ARBA" id="ARBA00004377"/>
    </source>
</evidence>
<keyword evidence="3 9" id="KW-0813">Transport</keyword>
<evidence type="ECO:0000256" key="8">
    <source>
        <dbReference type="ARBA" id="ARBA00023136"/>
    </source>
</evidence>
<keyword evidence="8" id="KW-0472">Membrane</keyword>
<dbReference type="NCBIfam" id="TIGR01843">
    <property type="entry name" value="type_I_hlyD"/>
    <property type="match status" value="1"/>
</dbReference>